<dbReference type="AlphaFoldDB" id="A0A2P5CCB3"/>
<sequence length="643" mass="71434">MHRSGVAMAWNVFKFCTALRGLGSIMILLVLGVVGVTYYAVVLTNYGPALYDGGLDSLVAFLVLILFHSLLVMLLWSYFSVVLTDPGSVPPNWRPAIDEERGEADPLNGSEFTGVQPDPSNQRIRYCRKCNQLKPPRCHHCSVCGRCVLKMDHHCVWVVNCVGALNYKYFLLFLGISSSDKEGSMRSLTKFYTFLETSLVTLSLLPHFIAFFSDGEIPGTPGTLATTFLAFVLNLAFALSVMGFLIMHISLVAANTTTIEAYEKKTTPKWRYDLGRKKNFEQVFGADQRYWFIPAYSEEDLRRMPALQGLDYPSKPDFDSEEGGSGSFPRFRSSDSFLSSDNMQRGREGTGDFFSGFGFRGGSMFPSLFGGRSPFDDPFFSRPVGSLFESRMFGPNAASSGSTLDSFKEKGVLIEELNSDDDEGQEAEGPMDDREHGRKHSKSSREPSVEHPDDDDDDDDAEKESKNVILRNEPYKVEREQPQSRSYSVQTCKVTYGGVNGAYYTSSRTRGAGSDGVVIEETKEADKTTGQAAHKISRGIHEKGHSVTRKLNADGKVDTLQTLHNLNEDELAGFEEAWNCNIKGNLLGWRGGFDTHGSGRSEQTRDPVFGGWFLPSSEEAQRARGTAPHNEARTKKVVRINIE</sequence>
<dbReference type="OrthoDB" id="331948at2759"/>
<dbReference type="InterPro" id="IPR001594">
    <property type="entry name" value="Palmitoyltrfase_DHHC"/>
</dbReference>
<dbReference type="Pfam" id="PF10248">
    <property type="entry name" value="Mlf1IP"/>
    <property type="match status" value="1"/>
</dbReference>
<feature type="compositionally biased region" description="Basic and acidic residues" evidence="11">
    <location>
        <begin position="473"/>
        <end position="482"/>
    </location>
</feature>
<dbReference type="Pfam" id="PF01529">
    <property type="entry name" value="DHHC"/>
    <property type="match status" value="1"/>
</dbReference>
<keyword evidence="10" id="KW-0808">Transferase</keyword>
<evidence type="ECO:0000256" key="3">
    <source>
        <dbReference type="ARBA" id="ARBA00008332"/>
    </source>
</evidence>
<keyword evidence="10" id="KW-0012">Acyltransferase</keyword>
<evidence type="ECO:0000256" key="10">
    <source>
        <dbReference type="RuleBase" id="RU079119"/>
    </source>
</evidence>
<feature type="region of interest" description="Disordered" evidence="11">
    <location>
        <begin position="416"/>
        <end position="486"/>
    </location>
</feature>
<feature type="transmembrane region" description="Helical" evidence="10">
    <location>
        <begin position="224"/>
        <end position="246"/>
    </location>
</feature>
<evidence type="ECO:0000256" key="9">
    <source>
        <dbReference type="ARBA" id="ARBA00023136"/>
    </source>
</evidence>
<evidence type="ECO:0000256" key="11">
    <source>
        <dbReference type="SAM" id="MobiDB-lite"/>
    </source>
</evidence>
<evidence type="ECO:0000256" key="8">
    <source>
        <dbReference type="ARBA" id="ARBA00022989"/>
    </source>
</evidence>
<feature type="transmembrane region" description="Helical" evidence="10">
    <location>
        <begin position="61"/>
        <end position="84"/>
    </location>
</feature>
<name>A0A2P5CCB3_TREOI</name>
<dbReference type="GO" id="GO:0019706">
    <property type="term" value="F:protein-cysteine S-palmitoyltransferase activity"/>
    <property type="evidence" value="ECO:0007669"/>
    <property type="project" value="UniProtKB-EC"/>
</dbReference>
<keyword evidence="8 10" id="KW-1133">Transmembrane helix</keyword>
<evidence type="ECO:0000256" key="5">
    <source>
        <dbReference type="ARBA" id="ARBA00022490"/>
    </source>
</evidence>
<comment type="domain">
    <text evidence="10">The DHHC domain is required for palmitoyltransferase activity.</text>
</comment>
<protein>
    <recommendedName>
        <fullName evidence="10">S-acyltransferase</fullName>
        <ecNumber evidence="10">2.3.1.225</ecNumber>
    </recommendedName>
    <alternativeName>
        <fullName evidence="10">Palmitoyltransferase</fullName>
    </alternativeName>
</protein>
<keyword evidence="6" id="KW-0597">Phosphoprotein</keyword>
<dbReference type="InParanoid" id="A0A2P5CCB3"/>
<feature type="transmembrane region" description="Helical" evidence="10">
    <location>
        <begin position="21"/>
        <end position="41"/>
    </location>
</feature>
<dbReference type="Proteomes" id="UP000237000">
    <property type="component" value="Unassembled WGS sequence"/>
</dbReference>
<evidence type="ECO:0000256" key="1">
    <source>
        <dbReference type="ARBA" id="ARBA00004127"/>
    </source>
</evidence>
<feature type="compositionally biased region" description="Low complexity" evidence="11">
    <location>
        <begin position="327"/>
        <end position="341"/>
    </location>
</feature>
<feature type="transmembrane region" description="Helical" evidence="10">
    <location>
        <begin position="191"/>
        <end position="212"/>
    </location>
</feature>
<feature type="compositionally biased region" description="Acidic residues" evidence="11">
    <location>
        <begin position="417"/>
        <end position="430"/>
    </location>
</feature>
<keyword evidence="5" id="KW-0963">Cytoplasm</keyword>
<feature type="domain" description="Palmitoyltransferase DHHC" evidence="12">
    <location>
        <begin position="122"/>
        <end position="264"/>
    </location>
</feature>
<dbReference type="GO" id="GO:0005737">
    <property type="term" value="C:cytoplasm"/>
    <property type="evidence" value="ECO:0007669"/>
    <property type="project" value="UniProtKB-SubCell"/>
</dbReference>
<feature type="compositionally biased region" description="Acidic residues" evidence="11">
    <location>
        <begin position="452"/>
        <end position="462"/>
    </location>
</feature>
<evidence type="ECO:0000313" key="14">
    <source>
        <dbReference type="Proteomes" id="UP000237000"/>
    </source>
</evidence>
<dbReference type="InterPro" id="IPR019376">
    <property type="entry name" value="Myeloid_leukemia_factor"/>
</dbReference>
<dbReference type="EC" id="2.3.1.225" evidence="10"/>
<comment type="similarity">
    <text evidence="4 10">Belongs to the DHHC palmitoyltransferase family.</text>
</comment>
<comment type="similarity">
    <text evidence="3">Belongs to the MLF family.</text>
</comment>
<comment type="subcellular location">
    <subcellularLocation>
        <location evidence="2">Cytoplasm</location>
    </subcellularLocation>
    <subcellularLocation>
        <location evidence="1">Endomembrane system</location>
        <topology evidence="1">Multi-pass membrane protein</topology>
    </subcellularLocation>
</comment>
<evidence type="ECO:0000256" key="7">
    <source>
        <dbReference type="ARBA" id="ARBA00022692"/>
    </source>
</evidence>
<keyword evidence="14" id="KW-1185">Reference proteome</keyword>
<gene>
    <name evidence="13" type="ORF">TorRG33x02_290450</name>
</gene>
<feature type="region of interest" description="Disordered" evidence="11">
    <location>
        <begin position="312"/>
        <end position="347"/>
    </location>
</feature>
<evidence type="ECO:0000256" key="4">
    <source>
        <dbReference type="ARBA" id="ARBA00008574"/>
    </source>
</evidence>
<evidence type="ECO:0000313" key="13">
    <source>
        <dbReference type="EMBL" id="PON58668.1"/>
    </source>
</evidence>
<dbReference type="PROSITE" id="PS50216">
    <property type="entry name" value="DHHC"/>
    <property type="match status" value="1"/>
</dbReference>
<dbReference type="EMBL" id="JXTC01000383">
    <property type="protein sequence ID" value="PON58668.1"/>
    <property type="molecule type" value="Genomic_DNA"/>
</dbReference>
<dbReference type="GO" id="GO:0012505">
    <property type="term" value="C:endomembrane system"/>
    <property type="evidence" value="ECO:0007669"/>
    <property type="project" value="UniProtKB-SubCell"/>
</dbReference>
<comment type="catalytic activity">
    <reaction evidence="10">
        <text>L-cysteinyl-[protein] + hexadecanoyl-CoA = S-hexadecanoyl-L-cysteinyl-[protein] + CoA</text>
        <dbReference type="Rhea" id="RHEA:36683"/>
        <dbReference type="Rhea" id="RHEA-COMP:10131"/>
        <dbReference type="Rhea" id="RHEA-COMP:11032"/>
        <dbReference type="ChEBI" id="CHEBI:29950"/>
        <dbReference type="ChEBI" id="CHEBI:57287"/>
        <dbReference type="ChEBI" id="CHEBI:57379"/>
        <dbReference type="ChEBI" id="CHEBI:74151"/>
        <dbReference type="EC" id="2.3.1.225"/>
    </reaction>
</comment>
<evidence type="ECO:0000256" key="2">
    <source>
        <dbReference type="ARBA" id="ARBA00004496"/>
    </source>
</evidence>
<dbReference type="STRING" id="63057.A0A2P5CCB3"/>
<proteinExistence type="inferred from homology"/>
<keyword evidence="9 10" id="KW-0472">Membrane</keyword>
<accession>A0A2P5CCB3</accession>
<reference evidence="14" key="1">
    <citation type="submission" date="2016-06" db="EMBL/GenBank/DDBJ databases">
        <title>Parallel loss of symbiosis genes in relatives of nitrogen-fixing non-legume Parasponia.</title>
        <authorList>
            <person name="Van Velzen R."/>
            <person name="Holmer R."/>
            <person name="Bu F."/>
            <person name="Rutten L."/>
            <person name="Van Zeijl A."/>
            <person name="Liu W."/>
            <person name="Santuari L."/>
            <person name="Cao Q."/>
            <person name="Sharma T."/>
            <person name="Shen D."/>
            <person name="Roswanjaya Y."/>
            <person name="Wardhani T."/>
            <person name="Kalhor M.S."/>
            <person name="Jansen J."/>
            <person name="Van den Hoogen J."/>
            <person name="Gungor B."/>
            <person name="Hartog M."/>
            <person name="Hontelez J."/>
            <person name="Verver J."/>
            <person name="Yang W.-C."/>
            <person name="Schijlen E."/>
            <person name="Repin R."/>
            <person name="Schilthuizen M."/>
            <person name="Schranz E."/>
            <person name="Heidstra R."/>
            <person name="Miyata K."/>
            <person name="Fedorova E."/>
            <person name="Kohlen W."/>
            <person name="Bisseling T."/>
            <person name="Smit S."/>
            <person name="Geurts R."/>
        </authorList>
    </citation>
    <scope>NUCLEOTIDE SEQUENCE [LARGE SCALE GENOMIC DNA]</scope>
    <source>
        <strain evidence="14">cv. RG33-2</strain>
    </source>
</reference>
<comment type="caution">
    <text evidence="13">The sequence shown here is derived from an EMBL/GenBank/DDBJ whole genome shotgun (WGS) entry which is preliminary data.</text>
</comment>
<keyword evidence="7 10" id="KW-0812">Transmembrane</keyword>
<organism evidence="13 14">
    <name type="scientific">Trema orientale</name>
    <name type="common">Charcoal tree</name>
    <name type="synonym">Celtis orientalis</name>
    <dbReference type="NCBI Taxonomy" id="63057"/>
    <lineage>
        <taxon>Eukaryota</taxon>
        <taxon>Viridiplantae</taxon>
        <taxon>Streptophyta</taxon>
        <taxon>Embryophyta</taxon>
        <taxon>Tracheophyta</taxon>
        <taxon>Spermatophyta</taxon>
        <taxon>Magnoliopsida</taxon>
        <taxon>eudicotyledons</taxon>
        <taxon>Gunneridae</taxon>
        <taxon>Pentapetalae</taxon>
        <taxon>rosids</taxon>
        <taxon>fabids</taxon>
        <taxon>Rosales</taxon>
        <taxon>Cannabaceae</taxon>
        <taxon>Trema</taxon>
    </lineage>
</organism>
<dbReference type="PANTHER" id="PTHR13105">
    <property type="entry name" value="MYELOID LEUKEMIA FACTOR"/>
    <property type="match status" value="1"/>
</dbReference>
<evidence type="ECO:0000259" key="12">
    <source>
        <dbReference type="Pfam" id="PF01529"/>
    </source>
</evidence>
<evidence type="ECO:0000256" key="6">
    <source>
        <dbReference type="ARBA" id="ARBA00022553"/>
    </source>
</evidence>